<evidence type="ECO:0000256" key="1">
    <source>
        <dbReference type="SAM" id="MobiDB-lite"/>
    </source>
</evidence>
<evidence type="ECO:0000313" key="3">
    <source>
        <dbReference type="Proteomes" id="UP001596405"/>
    </source>
</evidence>
<evidence type="ECO:0000313" key="2">
    <source>
        <dbReference type="EMBL" id="MFC6999591.1"/>
    </source>
</evidence>
<sequence>MATEPWIKEQGLPHSSVLEKRKLGLAYKGKIGLRSGWFVLQLPLQPIEAEFEKVGDNEAGTGTDGTADGSLDKGLRLQETEKHRAHRAEHAAQDPTVHGV</sequence>
<feature type="compositionally biased region" description="Low complexity" evidence="1">
    <location>
        <begin position="59"/>
        <end position="69"/>
    </location>
</feature>
<protein>
    <submittedName>
        <fullName evidence="2">Uncharacterized protein</fullName>
    </submittedName>
</protein>
<comment type="caution">
    <text evidence="2">The sequence shown here is derived from an EMBL/GenBank/DDBJ whole genome shotgun (WGS) entry which is preliminary data.</text>
</comment>
<dbReference type="Proteomes" id="UP001596405">
    <property type="component" value="Unassembled WGS sequence"/>
</dbReference>
<dbReference type="RefSeq" id="WP_066621110.1">
    <property type="nucleotide sequence ID" value="NZ_JBHSYQ010000016.1"/>
</dbReference>
<accession>A0ABW2DP32</accession>
<reference evidence="3" key="1">
    <citation type="journal article" date="2019" name="Int. J. Syst. Evol. Microbiol.">
        <title>The Global Catalogue of Microorganisms (GCM) 10K type strain sequencing project: providing services to taxonomists for standard genome sequencing and annotation.</title>
        <authorList>
            <consortium name="The Broad Institute Genomics Platform"/>
            <consortium name="The Broad Institute Genome Sequencing Center for Infectious Disease"/>
            <person name="Wu L."/>
            <person name="Ma J."/>
        </authorList>
    </citation>
    <scope>NUCLEOTIDE SEQUENCE [LARGE SCALE GENOMIC DNA]</scope>
    <source>
        <strain evidence="3">CGMCC 4.7393</strain>
    </source>
</reference>
<keyword evidence="3" id="KW-1185">Reference proteome</keyword>
<organism evidence="2 3">
    <name type="scientific">Rufibacter roseus</name>
    <dbReference type="NCBI Taxonomy" id="1567108"/>
    <lineage>
        <taxon>Bacteria</taxon>
        <taxon>Pseudomonadati</taxon>
        <taxon>Bacteroidota</taxon>
        <taxon>Cytophagia</taxon>
        <taxon>Cytophagales</taxon>
        <taxon>Hymenobacteraceae</taxon>
        <taxon>Rufibacter</taxon>
    </lineage>
</organism>
<dbReference type="EMBL" id="JBHSYQ010000016">
    <property type="protein sequence ID" value="MFC6999591.1"/>
    <property type="molecule type" value="Genomic_DNA"/>
</dbReference>
<proteinExistence type="predicted"/>
<feature type="region of interest" description="Disordered" evidence="1">
    <location>
        <begin position="54"/>
        <end position="100"/>
    </location>
</feature>
<feature type="compositionally biased region" description="Basic and acidic residues" evidence="1">
    <location>
        <begin position="70"/>
        <end position="92"/>
    </location>
</feature>
<gene>
    <name evidence="2" type="ORF">ACFQHR_18285</name>
</gene>
<name>A0ABW2DP32_9BACT</name>